<evidence type="ECO:0000313" key="2">
    <source>
        <dbReference type="Proteomes" id="UP001462502"/>
    </source>
</evidence>
<organism evidence="1 2">
    <name type="scientific">Chromobacterium phragmitis</name>
    <dbReference type="NCBI Taxonomy" id="2202141"/>
    <lineage>
        <taxon>Bacteria</taxon>
        <taxon>Pseudomonadati</taxon>
        <taxon>Pseudomonadota</taxon>
        <taxon>Betaproteobacteria</taxon>
        <taxon>Neisseriales</taxon>
        <taxon>Chromobacteriaceae</taxon>
        <taxon>Chromobacterium</taxon>
    </lineage>
</organism>
<name>A0ABV0IQI8_9NEIS</name>
<sequence>MMKQKNGFTAGMQQNHHHDSALKSIYYFFFVTVDDAGFATSLELLGMTQFFL</sequence>
<dbReference type="RefSeq" id="WP_168194909.1">
    <property type="nucleotide sequence ID" value="NZ_CP029495.1"/>
</dbReference>
<protein>
    <submittedName>
        <fullName evidence="1">Uncharacterized protein</fullName>
    </submittedName>
</protein>
<accession>A0ABV0IQI8</accession>
<dbReference type="Proteomes" id="UP001462502">
    <property type="component" value="Unassembled WGS sequence"/>
</dbReference>
<comment type="caution">
    <text evidence="1">The sequence shown here is derived from an EMBL/GenBank/DDBJ whole genome shotgun (WGS) entry which is preliminary data.</text>
</comment>
<gene>
    <name evidence="1" type="ORF">ABI908_05435</name>
</gene>
<dbReference type="EMBL" id="JBDXMI010000001">
    <property type="protein sequence ID" value="MEO9383563.1"/>
    <property type="molecule type" value="Genomic_DNA"/>
</dbReference>
<proteinExistence type="predicted"/>
<keyword evidence="2" id="KW-1185">Reference proteome</keyword>
<reference evidence="1 2" key="1">
    <citation type="submission" date="2024-05" db="EMBL/GenBank/DDBJ databases">
        <authorList>
            <person name="De Oliveira J.P."/>
            <person name="Noriler S.A."/>
            <person name="De Oliveira A.G."/>
            <person name="Sipoli D.S."/>
        </authorList>
    </citation>
    <scope>NUCLEOTIDE SEQUENCE [LARGE SCALE GENOMIC DNA]</scope>
    <source>
        <strain evidence="1 2">LABIM192</strain>
    </source>
</reference>
<evidence type="ECO:0000313" key="1">
    <source>
        <dbReference type="EMBL" id="MEO9383563.1"/>
    </source>
</evidence>